<keyword evidence="2" id="KW-1185">Reference proteome</keyword>
<keyword evidence="1" id="KW-0175">Coiled coil</keyword>
<reference evidence="3" key="1">
    <citation type="submission" date="2016-11" db="UniProtKB">
        <authorList>
            <consortium name="WormBaseParasite"/>
        </authorList>
    </citation>
    <scope>IDENTIFICATION</scope>
</reference>
<dbReference type="Proteomes" id="UP000095281">
    <property type="component" value="Unplaced"/>
</dbReference>
<dbReference type="WBParaSite" id="MhA1_Contig355.frz3.gene1">
    <property type="protein sequence ID" value="MhA1_Contig355.frz3.gene1"/>
    <property type="gene ID" value="MhA1_Contig355.frz3.gene1"/>
</dbReference>
<accession>A0A1I8BNT9</accession>
<protein>
    <submittedName>
        <fullName evidence="3">Myosin_tail_1 domain-containing protein</fullName>
    </submittedName>
</protein>
<name>A0A1I8BNT9_MELHA</name>
<sequence length="176" mass="20587">MRNELQVEKDEIAERLDEMGRAGAEQIELNKRSEAEISRMRKEMEKSTIQNNAALQELKKKNADVTTSLSEQIELNKRSEAEISRMRKEMEKSTIQNNAALQELKKKNADVTTLSEQIELNKRSEAEISRSEAEISYIFISKNFDVFHYLKKIFLSAIPEMPIYKRKDKHYPLYKS</sequence>
<proteinExistence type="predicted"/>
<evidence type="ECO:0000313" key="2">
    <source>
        <dbReference type="Proteomes" id="UP000095281"/>
    </source>
</evidence>
<dbReference type="AlphaFoldDB" id="A0A1I8BNT9"/>
<feature type="coiled-coil region" evidence="1">
    <location>
        <begin position="2"/>
        <end position="134"/>
    </location>
</feature>
<evidence type="ECO:0000313" key="3">
    <source>
        <dbReference type="WBParaSite" id="MhA1_Contig355.frz3.gene1"/>
    </source>
</evidence>
<evidence type="ECO:0000256" key="1">
    <source>
        <dbReference type="SAM" id="Coils"/>
    </source>
</evidence>
<organism evidence="2 3">
    <name type="scientific">Meloidogyne hapla</name>
    <name type="common">Root-knot nematode worm</name>
    <dbReference type="NCBI Taxonomy" id="6305"/>
    <lineage>
        <taxon>Eukaryota</taxon>
        <taxon>Metazoa</taxon>
        <taxon>Ecdysozoa</taxon>
        <taxon>Nematoda</taxon>
        <taxon>Chromadorea</taxon>
        <taxon>Rhabditida</taxon>
        <taxon>Tylenchina</taxon>
        <taxon>Tylenchomorpha</taxon>
        <taxon>Tylenchoidea</taxon>
        <taxon>Meloidogynidae</taxon>
        <taxon>Meloidogyninae</taxon>
        <taxon>Meloidogyne</taxon>
    </lineage>
</organism>